<evidence type="ECO:0000259" key="1">
    <source>
        <dbReference type="Pfam" id="PF22600"/>
    </source>
</evidence>
<evidence type="ECO:0000313" key="3">
    <source>
        <dbReference type="Proteomes" id="UP000298663"/>
    </source>
</evidence>
<evidence type="ECO:0000313" key="2">
    <source>
        <dbReference type="EMBL" id="TKR73428.1"/>
    </source>
</evidence>
<keyword evidence="3" id="KW-1185">Reference proteome</keyword>
<dbReference type="PANTHER" id="PTHR12271:SF40">
    <property type="entry name" value="POLY(A) RNA POLYMERASE GLD2"/>
    <property type="match status" value="1"/>
</dbReference>
<dbReference type="STRING" id="34508.A0A4U5MUM3"/>
<dbReference type="GO" id="GO:0016779">
    <property type="term" value="F:nucleotidyltransferase activity"/>
    <property type="evidence" value="ECO:0007669"/>
    <property type="project" value="TreeGrafter"/>
</dbReference>
<protein>
    <recommendedName>
        <fullName evidence="1">Poly(A) RNA polymerase mitochondrial-like central palm domain-containing protein</fullName>
    </recommendedName>
</protein>
<sequence length="471" mass="53680">MLLLNALDVFSPQLLLKVEEANFDNLTDRIKIKVPQTDEEKSLFAKKHKIKVLAQLTKQPLLSCVQVDAQLSSADAEYNDTCLLQGLEVNKKAVIDKLKKSLVVLRRCVTADFEERPTVDEKTEEILRSTAITPILSKKFPQAILHCAKCDQHFNSIPKAVNHAINFNEHKAHIKMEKSRIQLGSMPKPSQKHTEAILRAFEDCNLDLNAQNINTETLTSSLETILKTKFDDCQVLLHGSHLTKCFGENSDVNLTVIVSEDNLGNNVLEFLKEELGAIGESQMVTDRYTPFLEFEYSQKGTVKTVRISVNNRRAFLTDYLISLCFSIQPEFLALAQIVRQWAEASKVVNNKTIGLRKTAVYLMLIHYLQQRRLVPVLHEMSLEHRFTSFDHWPELQGHFYQNNLIVISLATRNLPESENAGRLFLDFLRFYATEFDEANAVQITQSSPLSRESLGCVSRFIAIEGKPYNWQ</sequence>
<dbReference type="InterPro" id="IPR043519">
    <property type="entry name" value="NT_sf"/>
</dbReference>
<dbReference type="Pfam" id="PF22600">
    <property type="entry name" value="MTPAP-like_central"/>
    <property type="match status" value="1"/>
</dbReference>
<accession>A0A4U5MUM3</accession>
<organism evidence="2 3">
    <name type="scientific">Steinernema carpocapsae</name>
    <name type="common">Entomopathogenic nematode</name>
    <dbReference type="NCBI Taxonomy" id="34508"/>
    <lineage>
        <taxon>Eukaryota</taxon>
        <taxon>Metazoa</taxon>
        <taxon>Ecdysozoa</taxon>
        <taxon>Nematoda</taxon>
        <taxon>Chromadorea</taxon>
        <taxon>Rhabditida</taxon>
        <taxon>Tylenchina</taxon>
        <taxon>Panagrolaimomorpha</taxon>
        <taxon>Strongyloidoidea</taxon>
        <taxon>Steinernematidae</taxon>
        <taxon>Steinernema</taxon>
    </lineage>
</organism>
<dbReference type="GO" id="GO:0031123">
    <property type="term" value="P:RNA 3'-end processing"/>
    <property type="evidence" value="ECO:0007669"/>
    <property type="project" value="TreeGrafter"/>
</dbReference>
<comment type="caution">
    <text evidence="2">The sequence shown here is derived from an EMBL/GenBank/DDBJ whole genome shotgun (WGS) entry which is preliminary data.</text>
</comment>
<dbReference type="InterPro" id="IPR054708">
    <property type="entry name" value="MTPAP-like_central"/>
</dbReference>
<name>A0A4U5MUM3_STECR</name>
<feature type="domain" description="Poly(A) RNA polymerase mitochondrial-like central palm" evidence="1">
    <location>
        <begin position="213"/>
        <end position="322"/>
    </location>
</feature>
<dbReference type="Gene3D" id="3.30.460.10">
    <property type="entry name" value="Beta Polymerase, domain 2"/>
    <property type="match status" value="1"/>
</dbReference>
<proteinExistence type="predicted"/>
<dbReference type="SUPFAM" id="SSF81301">
    <property type="entry name" value="Nucleotidyltransferase"/>
    <property type="match status" value="1"/>
</dbReference>
<dbReference type="Gene3D" id="1.10.1410.10">
    <property type="match status" value="1"/>
</dbReference>
<reference evidence="2 3" key="1">
    <citation type="journal article" date="2015" name="Genome Biol.">
        <title>Comparative genomics of Steinernema reveals deeply conserved gene regulatory networks.</title>
        <authorList>
            <person name="Dillman A.R."/>
            <person name="Macchietto M."/>
            <person name="Porter C.F."/>
            <person name="Rogers A."/>
            <person name="Williams B."/>
            <person name="Antoshechkin I."/>
            <person name="Lee M.M."/>
            <person name="Goodwin Z."/>
            <person name="Lu X."/>
            <person name="Lewis E.E."/>
            <person name="Goodrich-Blair H."/>
            <person name="Stock S.P."/>
            <person name="Adams B.J."/>
            <person name="Sternberg P.W."/>
            <person name="Mortazavi A."/>
        </authorList>
    </citation>
    <scope>NUCLEOTIDE SEQUENCE [LARGE SCALE GENOMIC DNA]</scope>
    <source>
        <strain evidence="2 3">ALL</strain>
    </source>
</reference>
<dbReference type="AlphaFoldDB" id="A0A4U5MUM3"/>
<dbReference type="Proteomes" id="UP000298663">
    <property type="component" value="Unassembled WGS sequence"/>
</dbReference>
<dbReference type="PANTHER" id="PTHR12271">
    <property type="entry name" value="POLY A POLYMERASE CID PAP -RELATED"/>
    <property type="match status" value="1"/>
</dbReference>
<dbReference type="SUPFAM" id="SSF81631">
    <property type="entry name" value="PAP/OAS1 substrate-binding domain"/>
    <property type="match status" value="1"/>
</dbReference>
<dbReference type="EMBL" id="AZBU02000006">
    <property type="protein sequence ID" value="TKR73428.1"/>
    <property type="molecule type" value="Genomic_DNA"/>
</dbReference>
<dbReference type="OrthoDB" id="5848875at2759"/>
<gene>
    <name evidence="2" type="ORF">L596_020737</name>
</gene>
<reference evidence="2 3" key="2">
    <citation type="journal article" date="2019" name="G3 (Bethesda)">
        <title>Hybrid Assembly of the Genome of the Entomopathogenic Nematode Steinernema carpocapsae Identifies the X-Chromosome.</title>
        <authorList>
            <person name="Serra L."/>
            <person name="Macchietto M."/>
            <person name="Macias-Munoz A."/>
            <person name="McGill C.J."/>
            <person name="Rodriguez I.M."/>
            <person name="Rodriguez B."/>
            <person name="Murad R."/>
            <person name="Mortazavi A."/>
        </authorList>
    </citation>
    <scope>NUCLEOTIDE SEQUENCE [LARGE SCALE GENOMIC DNA]</scope>
    <source>
        <strain evidence="2 3">ALL</strain>
    </source>
</reference>